<evidence type="ECO:0000256" key="14">
    <source>
        <dbReference type="PIRNR" id="PIRNR006404"/>
    </source>
</evidence>
<dbReference type="EMBL" id="CP036532">
    <property type="protein sequence ID" value="QBK29142.1"/>
    <property type="molecule type" value="Genomic_DNA"/>
</dbReference>
<evidence type="ECO:0000256" key="5">
    <source>
        <dbReference type="ARBA" id="ARBA00022692"/>
    </source>
</evidence>
<evidence type="ECO:0000313" key="19">
    <source>
        <dbReference type="EMBL" id="QBK29142.1"/>
    </source>
</evidence>
<dbReference type="GO" id="GO:0008237">
    <property type="term" value="F:metallopeptidase activity"/>
    <property type="evidence" value="ECO:0007669"/>
    <property type="project" value="UniProtKB-UniRule"/>
</dbReference>
<evidence type="ECO:0000256" key="11">
    <source>
        <dbReference type="ARBA" id="ARBA00023049"/>
    </source>
</evidence>
<dbReference type="PROSITE" id="PS51371">
    <property type="entry name" value="CBS"/>
    <property type="match status" value="2"/>
</dbReference>
<evidence type="ECO:0000259" key="18">
    <source>
        <dbReference type="PROSITE" id="PS51371"/>
    </source>
</evidence>
<dbReference type="CDD" id="cd06164">
    <property type="entry name" value="S2P-M50_SpoIVFB_CBS"/>
    <property type="match status" value="1"/>
</dbReference>
<keyword evidence="4 14" id="KW-0645">Protease</keyword>
<dbReference type="KEGG" id="rpod:E0E05_00170"/>
<dbReference type="Proteomes" id="UP000293719">
    <property type="component" value="Chromosome"/>
</dbReference>
<feature type="transmembrane region" description="Helical" evidence="14">
    <location>
        <begin position="15"/>
        <end position="33"/>
    </location>
</feature>
<dbReference type="SUPFAM" id="SSF54631">
    <property type="entry name" value="CBS-domain pair"/>
    <property type="match status" value="1"/>
</dbReference>
<feature type="binding site" evidence="16">
    <location>
        <position position="161"/>
    </location>
    <ligand>
        <name>Zn(2+)</name>
        <dbReference type="ChEBI" id="CHEBI:29105"/>
        <note>catalytic</note>
    </ligand>
</feature>
<protein>
    <recommendedName>
        <fullName evidence="14">Zinc metalloprotease</fullName>
    </recommendedName>
</protein>
<keyword evidence="3 14" id="KW-1003">Cell membrane</keyword>
<keyword evidence="12 17" id="KW-0129">CBS domain</keyword>
<dbReference type="InterPro" id="IPR000644">
    <property type="entry name" value="CBS_dom"/>
</dbReference>
<organism evidence="19 20">
    <name type="scientific">Roseitalea porphyridii</name>
    <dbReference type="NCBI Taxonomy" id="1852022"/>
    <lineage>
        <taxon>Bacteria</taxon>
        <taxon>Pseudomonadati</taxon>
        <taxon>Pseudomonadota</taxon>
        <taxon>Alphaproteobacteria</taxon>
        <taxon>Hyphomicrobiales</taxon>
        <taxon>Ahrensiaceae</taxon>
        <taxon>Roseitalea</taxon>
    </lineage>
</organism>
<keyword evidence="6 14" id="KW-0479">Metal-binding</keyword>
<feature type="domain" description="CBS" evidence="18">
    <location>
        <begin position="239"/>
        <end position="296"/>
    </location>
</feature>
<evidence type="ECO:0000256" key="15">
    <source>
        <dbReference type="PIRSR" id="PIRSR006404-1"/>
    </source>
</evidence>
<comment type="similarity">
    <text evidence="2 14">Belongs to the peptidase M50B family.</text>
</comment>
<comment type="subcellular location">
    <subcellularLocation>
        <location evidence="1 14">Cell membrane</location>
        <topology evidence="1 14">Multi-pass membrane protein</topology>
    </subcellularLocation>
</comment>
<gene>
    <name evidence="19" type="ORF">E0E05_00170</name>
</gene>
<dbReference type="InterPro" id="IPR046342">
    <property type="entry name" value="CBS_dom_sf"/>
</dbReference>
<dbReference type="Pfam" id="PF02163">
    <property type="entry name" value="Peptidase_M50"/>
    <property type="match status" value="1"/>
</dbReference>
<feature type="transmembrane region" description="Helical" evidence="14">
    <location>
        <begin position="135"/>
        <end position="158"/>
    </location>
</feature>
<sequence>MQWSFSIGTVAGSQIRIHLTFFLLLAWVAFIYMQQGGAAAAVEGVAFISAIFACVVLHELGHALAARRYGIKTPTITLLPIGGVASLERMPEDPRKEIVVALAGPLVNVVIAAILIGVLGATVNLDPAEMLEDPAASFVARLATVNIILVLFNLIPAFPMDGGRVLRALLATRYSRVRATQIAARVGQFAAFAFGFLGLLGGNPLLVFVAIFVYIAATSEAQATGMVDIARSLHVRDGMITRFESLGPGATLGDAAELLLKTTQHEFPVLDGNGAMVGVLTRRDLVAGLERTGRDGLVNDFVNHDVPVIAESEGLDLALDLIQQQRKPAVAVRGRDGRLAGYVTMENLGELMMIRSAVDRPA</sequence>
<feature type="domain" description="CBS" evidence="18">
    <location>
        <begin position="302"/>
        <end position="360"/>
    </location>
</feature>
<evidence type="ECO:0000256" key="7">
    <source>
        <dbReference type="ARBA" id="ARBA00022737"/>
    </source>
</evidence>
<evidence type="ECO:0000313" key="20">
    <source>
        <dbReference type="Proteomes" id="UP000293719"/>
    </source>
</evidence>
<evidence type="ECO:0000256" key="4">
    <source>
        <dbReference type="ARBA" id="ARBA00022670"/>
    </source>
</evidence>
<keyword evidence="10 14" id="KW-1133">Transmembrane helix</keyword>
<dbReference type="GO" id="GO:0005886">
    <property type="term" value="C:plasma membrane"/>
    <property type="evidence" value="ECO:0007669"/>
    <property type="project" value="UniProtKB-SubCell"/>
</dbReference>
<feature type="transmembrane region" description="Helical" evidence="14">
    <location>
        <begin position="39"/>
        <end position="58"/>
    </location>
</feature>
<dbReference type="PIRSF" id="PIRSF006404">
    <property type="entry name" value="UCP006404_Pept_M50_CBS"/>
    <property type="match status" value="1"/>
</dbReference>
<keyword evidence="13 14" id="KW-0472">Membrane</keyword>
<feature type="transmembrane region" description="Helical" evidence="14">
    <location>
        <begin position="189"/>
        <end position="217"/>
    </location>
</feature>
<name>A0A4P6UVK1_9HYPH</name>
<keyword evidence="20" id="KW-1185">Reference proteome</keyword>
<evidence type="ECO:0000256" key="12">
    <source>
        <dbReference type="ARBA" id="ARBA00023122"/>
    </source>
</evidence>
<dbReference type="InterPro" id="IPR008915">
    <property type="entry name" value="Peptidase_M50"/>
</dbReference>
<keyword evidence="9 14" id="KW-0862">Zinc</keyword>
<reference evidence="19 20" key="1">
    <citation type="journal article" date="2017" name="Int. J. Syst. Evol. Microbiol.">
        <title>Roseitalea porphyridii gen. nov., sp. nov., isolated from a red alga, and reclassification of Hoeflea suaedae Chung et al. 2013 as Pseudohoeflea suaedae gen. nov., comb. nov.</title>
        <authorList>
            <person name="Hyeon J.W."/>
            <person name="Jeong S.E."/>
            <person name="Baek K."/>
            <person name="Jeon C.O."/>
        </authorList>
    </citation>
    <scope>NUCLEOTIDE SEQUENCE [LARGE SCALE GENOMIC DNA]</scope>
    <source>
        <strain evidence="19 20">MA7-20</strain>
    </source>
</reference>
<proteinExistence type="inferred from homology"/>
<evidence type="ECO:0000256" key="9">
    <source>
        <dbReference type="ARBA" id="ARBA00022833"/>
    </source>
</evidence>
<dbReference type="PANTHER" id="PTHR39188">
    <property type="entry name" value="MEMBRANE-ASSOCIATED ZINC METALLOPROTEASE M50B"/>
    <property type="match status" value="1"/>
</dbReference>
<evidence type="ECO:0000256" key="6">
    <source>
        <dbReference type="ARBA" id="ARBA00022723"/>
    </source>
</evidence>
<evidence type="ECO:0000256" key="3">
    <source>
        <dbReference type="ARBA" id="ARBA00022475"/>
    </source>
</evidence>
<feature type="binding site" evidence="16">
    <location>
        <position position="62"/>
    </location>
    <ligand>
        <name>Zn(2+)</name>
        <dbReference type="ChEBI" id="CHEBI:29105"/>
        <note>catalytic</note>
    </ligand>
</feature>
<keyword evidence="8 14" id="KW-0378">Hydrolase</keyword>
<dbReference type="Pfam" id="PF00571">
    <property type="entry name" value="CBS"/>
    <property type="match status" value="2"/>
</dbReference>
<feature type="active site" evidence="15">
    <location>
        <position position="59"/>
    </location>
</feature>
<dbReference type="OrthoDB" id="9781963at2"/>
<dbReference type="Gene3D" id="3.10.580.10">
    <property type="entry name" value="CBS-domain"/>
    <property type="match status" value="1"/>
</dbReference>
<evidence type="ECO:0000256" key="2">
    <source>
        <dbReference type="ARBA" id="ARBA00007931"/>
    </source>
</evidence>
<feature type="binding site" evidence="16">
    <location>
        <position position="58"/>
    </location>
    <ligand>
        <name>Zn(2+)</name>
        <dbReference type="ChEBI" id="CHEBI:29105"/>
        <note>catalytic</note>
    </ligand>
</feature>
<dbReference type="GO" id="GO:0006508">
    <property type="term" value="P:proteolysis"/>
    <property type="evidence" value="ECO:0007669"/>
    <property type="project" value="UniProtKB-KW"/>
</dbReference>
<evidence type="ECO:0000256" key="10">
    <source>
        <dbReference type="ARBA" id="ARBA00022989"/>
    </source>
</evidence>
<keyword evidence="11 14" id="KW-0482">Metalloprotease</keyword>
<dbReference type="InterPro" id="IPR016483">
    <property type="entry name" value="UCP006404_Pept_M50_CBS"/>
</dbReference>
<evidence type="ECO:0000256" key="8">
    <source>
        <dbReference type="ARBA" id="ARBA00022801"/>
    </source>
</evidence>
<comment type="cofactor">
    <cofactor evidence="14 16">
        <name>Zn(2+)</name>
        <dbReference type="ChEBI" id="CHEBI:29105"/>
    </cofactor>
    <text evidence="14 16">Binds 1 zinc ion per subunit.</text>
</comment>
<keyword evidence="5 14" id="KW-0812">Transmembrane</keyword>
<evidence type="ECO:0000256" key="17">
    <source>
        <dbReference type="PROSITE-ProRule" id="PRU00703"/>
    </source>
</evidence>
<dbReference type="GO" id="GO:0046872">
    <property type="term" value="F:metal ion binding"/>
    <property type="evidence" value="ECO:0007669"/>
    <property type="project" value="UniProtKB-UniRule"/>
</dbReference>
<evidence type="ECO:0000256" key="1">
    <source>
        <dbReference type="ARBA" id="ARBA00004651"/>
    </source>
</evidence>
<dbReference type="GeneID" id="90765693"/>
<dbReference type="SMART" id="SM00116">
    <property type="entry name" value="CBS"/>
    <property type="match status" value="2"/>
</dbReference>
<dbReference type="AlphaFoldDB" id="A0A4P6UVK1"/>
<dbReference type="PANTHER" id="PTHR39188:SF3">
    <property type="entry name" value="STAGE IV SPORULATION PROTEIN FB"/>
    <property type="match status" value="1"/>
</dbReference>
<accession>A0A4P6UVK1</accession>
<evidence type="ECO:0000256" key="13">
    <source>
        <dbReference type="ARBA" id="ARBA00023136"/>
    </source>
</evidence>
<evidence type="ECO:0000256" key="16">
    <source>
        <dbReference type="PIRSR" id="PIRSR006404-2"/>
    </source>
</evidence>
<dbReference type="RefSeq" id="WP_131614846.1">
    <property type="nucleotide sequence ID" value="NZ_CP036532.1"/>
</dbReference>
<keyword evidence="7" id="KW-0677">Repeat</keyword>
<feature type="transmembrane region" description="Helical" evidence="14">
    <location>
        <begin position="98"/>
        <end position="123"/>
    </location>
</feature>